<feature type="transmembrane region" description="Helical" evidence="1">
    <location>
        <begin position="169"/>
        <end position="192"/>
    </location>
</feature>
<sequence>MTTGLMIILFLVLILPFAIKAVERRLEWFLLIMGIAAVLVSGVFSRELLGRALSDPLPITGAVLIAGILFRLFSRQMDRSVRWLQRVIPERLLYALIVMLLGLVSSMITAIIAALVLVTVTSALRLRRRSEIRLVILACYSIGLGAALTPIGEPLSTITVKKLGADFSFLFHLIGLDVLTAILLFGLLAAVWVDPPLERIAAEDTGNLKEPFYSLISRTFNVYVFVMALTLLGTGFEPLIREHLTDVAPGTLYWINMLSAILDNATLAAAEISPLMQYDAIRAILLGLLISGGMLIPGNIPNIIAAGKLKITSLEWAKFGIPVGLVALLVYYFIGIR</sequence>
<dbReference type="STRING" id="550447.SAMN05428946_0724"/>
<dbReference type="Proteomes" id="UP000187550">
    <property type="component" value="Unassembled WGS sequence"/>
</dbReference>
<evidence type="ECO:0000313" key="2">
    <source>
        <dbReference type="EMBL" id="SIT71424.1"/>
    </source>
</evidence>
<keyword evidence="1" id="KW-0812">Transmembrane</keyword>
<keyword evidence="1" id="KW-1133">Transmembrane helix</keyword>
<feature type="transmembrane region" description="Helical" evidence="1">
    <location>
        <begin position="316"/>
        <end position="334"/>
    </location>
</feature>
<accession>A0A1U7PMW9</accession>
<dbReference type="RefSeq" id="WP_076756978.1">
    <property type="nucleotide sequence ID" value="NZ_FTPL01000001.1"/>
</dbReference>
<dbReference type="Pfam" id="PF07854">
    <property type="entry name" value="DUF1646"/>
    <property type="match status" value="1"/>
</dbReference>
<feature type="transmembrane region" description="Helical" evidence="1">
    <location>
        <begin position="284"/>
        <end position="304"/>
    </location>
</feature>
<organism evidence="2 3">
    <name type="scientific">Edaphobacillus lindanitolerans</name>
    <dbReference type="NCBI Taxonomy" id="550447"/>
    <lineage>
        <taxon>Bacteria</taxon>
        <taxon>Bacillati</taxon>
        <taxon>Bacillota</taxon>
        <taxon>Bacilli</taxon>
        <taxon>Bacillales</taxon>
        <taxon>Bacillaceae</taxon>
        <taxon>Edaphobacillus</taxon>
    </lineage>
</organism>
<dbReference type="PIRSF" id="PIRSF019205">
    <property type="entry name" value="DUF1646"/>
    <property type="match status" value="1"/>
</dbReference>
<keyword evidence="3" id="KW-1185">Reference proteome</keyword>
<dbReference type="EMBL" id="FTPL01000001">
    <property type="protein sequence ID" value="SIT71424.1"/>
    <property type="molecule type" value="Genomic_DNA"/>
</dbReference>
<feature type="transmembrane region" description="Helical" evidence="1">
    <location>
        <begin position="93"/>
        <end position="120"/>
    </location>
</feature>
<feature type="transmembrane region" description="Helical" evidence="1">
    <location>
        <begin position="57"/>
        <end position="73"/>
    </location>
</feature>
<evidence type="ECO:0000256" key="1">
    <source>
        <dbReference type="SAM" id="Phobius"/>
    </source>
</evidence>
<name>A0A1U7PMW9_9BACI</name>
<reference evidence="3" key="1">
    <citation type="submission" date="2017-01" db="EMBL/GenBank/DDBJ databases">
        <authorList>
            <person name="Varghese N."/>
            <person name="Submissions S."/>
        </authorList>
    </citation>
    <scope>NUCLEOTIDE SEQUENCE [LARGE SCALE GENOMIC DNA]</scope>
    <source>
        <strain evidence="3">MNA4</strain>
    </source>
</reference>
<feature type="transmembrane region" description="Helical" evidence="1">
    <location>
        <begin position="212"/>
        <end position="232"/>
    </location>
</feature>
<dbReference type="OrthoDB" id="2678059at2"/>
<evidence type="ECO:0000313" key="3">
    <source>
        <dbReference type="Proteomes" id="UP000187550"/>
    </source>
</evidence>
<gene>
    <name evidence="2" type="ORF">SAMN05428946_0724</name>
</gene>
<keyword evidence="1" id="KW-0472">Membrane</keyword>
<dbReference type="InterPro" id="IPR012443">
    <property type="entry name" value="DUF1646"/>
</dbReference>
<protein>
    <submittedName>
        <fullName evidence="2">Predicted cation transporter</fullName>
    </submittedName>
</protein>
<feature type="transmembrane region" description="Helical" evidence="1">
    <location>
        <begin position="28"/>
        <end position="45"/>
    </location>
</feature>
<feature type="transmembrane region" description="Helical" evidence="1">
    <location>
        <begin position="132"/>
        <end position="149"/>
    </location>
</feature>
<dbReference type="AlphaFoldDB" id="A0A1U7PMW9"/>
<proteinExistence type="predicted"/>